<dbReference type="Pfam" id="PF26093">
    <property type="entry name" value="HTH_TGH"/>
    <property type="match status" value="1"/>
</dbReference>
<dbReference type="PANTHER" id="PTHR13384">
    <property type="entry name" value="G PATCH DOMAIN-CONTAINING PROTEIN 1"/>
    <property type="match status" value="1"/>
</dbReference>
<dbReference type="PANTHER" id="PTHR13384:SF19">
    <property type="entry name" value="G PATCH DOMAIN-CONTAINING PROTEIN 1"/>
    <property type="match status" value="1"/>
</dbReference>
<protein>
    <submittedName>
        <fullName evidence="2">Uncharacterized protein</fullName>
    </submittedName>
</protein>
<feature type="compositionally biased region" description="Basic and acidic residues" evidence="1">
    <location>
        <begin position="1"/>
        <end position="10"/>
    </location>
</feature>
<dbReference type="HOGENOM" id="CLU_746174_0_0_1"/>
<accession>A0A0D0CJJ0</accession>
<evidence type="ECO:0000313" key="2">
    <source>
        <dbReference type="EMBL" id="KIK75368.1"/>
    </source>
</evidence>
<dbReference type="AlphaFoldDB" id="A0A0D0CJJ0"/>
<keyword evidence="3" id="KW-1185">Reference proteome</keyword>
<feature type="compositionally biased region" description="Polar residues" evidence="1">
    <location>
        <begin position="12"/>
        <end position="23"/>
    </location>
</feature>
<dbReference type="GO" id="GO:0005634">
    <property type="term" value="C:nucleus"/>
    <property type="evidence" value="ECO:0007669"/>
    <property type="project" value="TreeGrafter"/>
</dbReference>
<feature type="region of interest" description="Disordered" evidence="1">
    <location>
        <begin position="136"/>
        <end position="161"/>
    </location>
</feature>
<feature type="compositionally biased region" description="Low complexity" evidence="1">
    <location>
        <begin position="209"/>
        <end position="232"/>
    </location>
</feature>
<feature type="region of interest" description="Disordered" evidence="1">
    <location>
        <begin position="1"/>
        <end position="30"/>
    </location>
</feature>
<feature type="compositionally biased region" description="Basic and acidic residues" evidence="1">
    <location>
        <begin position="144"/>
        <end position="161"/>
    </location>
</feature>
<dbReference type="GO" id="GO:0003723">
    <property type="term" value="F:RNA binding"/>
    <property type="evidence" value="ECO:0007669"/>
    <property type="project" value="TreeGrafter"/>
</dbReference>
<feature type="compositionally biased region" description="Acidic residues" evidence="1">
    <location>
        <begin position="281"/>
        <end position="299"/>
    </location>
</feature>
<dbReference type="STRING" id="930991.A0A0D0CJJ0"/>
<feature type="compositionally biased region" description="Polar residues" evidence="1">
    <location>
        <begin position="306"/>
        <end position="315"/>
    </location>
</feature>
<feature type="compositionally biased region" description="Basic and acidic residues" evidence="1">
    <location>
        <begin position="361"/>
        <end position="371"/>
    </location>
</feature>
<dbReference type="Proteomes" id="UP000054538">
    <property type="component" value="Unassembled WGS sequence"/>
</dbReference>
<reference evidence="2 3" key="1">
    <citation type="submission" date="2014-04" db="EMBL/GenBank/DDBJ databases">
        <authorList>
            <consortium name="DOE Joint Genome Institute"/>
            <person name="Kuo A."/>
            <person name="Kohler A."/>
            <person name="Jargeat P."/>
            <person name="Nagy L.G."/>
            <person name="Floudas D."/>
            <person name="Copeland A."/>
            <person name="Barry K.W."/>
            <person name="Cichocki N."/>
            <person name="Veneault-Fourrey C."/>
            <person name="LaButti K."/>
            <person name="Lindquist E.A."/>
            <person name="Lipzen A."/>
            <person name="Lundell T."/>
            <person name="Morin E."/>
            <person name="Murat C."/>
            <person name="Sun H."/>
            <person name="Tunlid A."/>
            <person name="Henrissat B."/>
            <person name="Grigoriev I.V."/>
            <person name="Hibbett D.S."/>
            <person name="Martin F."/>
            <person name="Nordberg H.P."/>
            <person name="Cantor M.N."/>
            <person name="Hua S.X."/>
        </authorList>
    </citation>
    <scope>NUCLEOTIDE SEQUENCE [LARGE SCALE GENOMIC DNA]</scope>
    <source>
        <strain evidence="2 3">Ve08.2h10</strain>
    </source>
</reference>
<sequence length="371" mass="39910">MTKKDQERIKNIASNSSTAPTTTDRTEKPEIIAAQPVIPYTEPHIAQAALRGFQPFTSNPAKQDRYATYLRAHAEPGSGVSIPTRMPTQTPEVYALEMSEFSKAAALFRPVSGAMAGRFTSASALELGSKTVEGLHTPSAEQAPEEHDTEEKKEDIKEEEPKVYAARLGMYGPMTREAKPWQPARLLCKRFGVKDPNPEPEVQSETPGASTSTSASQGADLGAGAGEAVAGAIPSAGVDTGPSRGKRDLTNIGLGEDDGQGEDILTYERPSMDIFKAIFASDEEDSEGDNDNAQEDEATDIPIPSAQPSKKTPAQTDPAKASLAEEVDTSTFRPTFIPRDSQSKSANGKAPATKEKKRKRKETERRCSCII</sequence>
<name>A0A0D0CJJ0_9AGAM</name>
<organism evidence="2 3">
    <name type="scientific">Paxillus rubicundulus Ve08.2h10</name>
    <dbReference type="NCBI Taxonomy" id="930991"/>
    <lineage>
        <taxon>Eukaryota</taxon>
        <taxon>Fungi</taxon>
        <taxon>Dikarya</taxon>
        <taxon>Basidiomycota</taxon>
        <taxon>Agaricomycotina</taxon>
        <taxon>Agaricomycetes</taxon>
        <taxon>Agaricomycetidae</taxon>
        <taxon>Boletales</taxon>
        <taxon>Paxilineae</taxon>
        <taxon>Paxillaceae</taxon>
        <taxon>Paxillus</taxon>
    </lineage>
</organism>
<dbReference type="EMBL" id="KN828160">
    <property type="protein sequence ID" value="KIK75368.1"/>
    <property type="molecule type" value="Genomic_DNA"/>
</dbReference>
<proteinExistence type="predicted"/>
<evidence type="ECO:0000313" key="3">
    <source>
        <dbReference type="Proteomes" id="UP000054538"/>
    </source>
</evidence>
<feature type="region of interest" description="Disordered" evidence="1">
    <location>
        <begin position="191"/>
        <end position="371"/>
    </location>
</feature>
<gene>
    <name evidence="2" type="ORF">PAXRUDRAFT_493449</name>
</gene>
<dbReference type="InParanoid" id="A0A0D0CJJ0"/>
<reference evidence="3" key="2">
    <citation type="submission" date="2015-01" db="EMBL/GenBank/DDBJ databases">
        <title>Evolutionary Origins and Diversification of the Mycorrhizal Mutualists.</title>
        <authorList>
            <consortium name="DOE Joint Genome Institute"/>
            <consortium name="Mycorrhizal Genomics Consortium"/>
            <person name="Kohler A."/>
            <person name="Kuo A."/>
            <person name="Nagy L.G."/>
            <person name="Floudas D."/>
            <person name="Copeland A."/>
            <person name="Barry K.W."/>
            <person name="Cichocki N."/>
            <person name="Veneault-Fourrey C."/>
            <person name="LaButti K."/>
            <person name="Lindquist E.A."/>
            <person name="Lipzen A."/>
            <person name="Lundell T."/>
            <person name="Morin E."/>
            <person name="Murat C."/>
            <person name="Riley R."/>
            <person name="Ohm R."/>
            <person name="Sun H."/>
            <person name="Tunlid A."/>
            <person name="Henrissat B."/>
            <person name="Grigoriev I.V."/>
            <person name="Hibbett D.S."/>
            <person name="Martin F."/>
        </authorList>
    </citation>
    <scope>NUCLEOTIDE SEQUENCE [LARGE SCALE GENOMIC DNA]</scope>
    <source>
        <strain evidence="3">Ve08.2h10</strain>
    </source>
</reference>
<dbReference type="OrthoDB" id="20507at2759"/>
<evidence type="ECO:0000256" key="1">
    <source>
        <dbReference type="SAM" id="MobiDB-lite"/>
    </source>
</evidence>